<feature type="compositionally biased region" description="Basic and acidic residues" evidence="1">
    <location>
        <begin position="303"/>
        <end position="345"/>
    </location>
</feature>
<feature type="region of interest" description="Disordered" evidence="1">
    <location>
        <begin position="1857"/>
        <end position="1884"/>
    </location>
</feature>
<feature type="region of interest" description="Disordered" evidence="1">
    <location>
        <begin position="1400"/>
        <end position="1515"/>
    </location>
</feature>
<feature type="region of interest" description="Disordered" evidence="1">
    <location>
        <begin position="1550"/>
        <end position="1669"/>
    </location>
</feature>
<feature type="region of interest" description="Disordered" evidence="1">
    <location>
        <begin position="67"/>
        <end position="94"/>
    </location>
</feature>
<feature type="compositionally biased region" description="Basic and acidic residues" evidence="1">
    <location>
        <begin position="476"/>
        <end position="497"/>
    </location>
</feature>
<feature type="compositionally biased region" description="Basic and acidic residues" evidence="1">
    <location>
        <begin position="1"/>
        <end position="39"/>
    </location>
</feature>
<feature type="compositionally biased region" description="Basic and acidic residues" evidence="1">
    <location>
        <begin position="1809"/>
        <end position="1829"/>
    </location>
</feature>
<evidence type="ECO:0000313" key="2">
    <source>
        <dbReference type="EMBL" id="KJV86656.1"/>
    </source>
</evidence>
<dbReference type="EMBL" id="LAOD01000012">
    <property type="protein sequence ID" value="KJV86656.1"/>
    <property type="molecule type" value="Genomic_DNA"/>
</dbReference>
<feature type="compositionally biased region" description="Basic and acidic residues" evidence="1">
    <location>
        <begin position="174"/>
        <end position="193"/>
    </location>
</feature>
<feature type="compositionally biased region" description="Basic and acidic residues" evidence="1">
    <location>
        <begin position="1570"/>
        <end position="1586"/>
    </location>
</feature>
<accession>A0A0F3Q3D5</accession>
<proteinExistence type="predicted"/>
<feature type="compositionally biased region" description="Basic and acidic residues" evidence="1">
    <location>
        <begin position="2043"/>
        <end position="2052"/>
    </location>
</feature>
<feature type="compositionally biased region" description="Basic and acidic residues" evidence="1">
    <location>
        <begin position="1419"/>
        <end position="1460"/>
    </location>
</feature>
<feature type="compositionally biased region" description="Basic and acidic residues" evidence="1">
    <location>
        <begin position="879"/>
        <end position="897"/>
    </location>
</feature>
<feature type="compositionally biased region" description="Basic and acidic residues" evidence="1">
    <location>
        <begin position="149"/>
        <end position="165"/>
    </location>
</feature>
<feature type="compositionally biased region" description="Basic and acidic residues" evidence="1">
    <location>
        <begin position="1939"/>
        <end position="1981"/>
    </location>
</feature>
<feature type="compositionally biased region" description="Basic and acidic residues" evidence="1">
    <location>
        <begin position="1195"/>
        <end position="1205"/>
    </location>
</feature>
<feature type="region of interest" description="Disordered" evidence="1">
    <location>
        <begin position="1219"/>
        <end position="1361"/>
    </location>
</feature>
<evidence type="ECO:0000256" key="1">
    <source>
        <dbReference type="SAM" id="MobiDB-lite"/>
    </source>
</evidence>
<feature type="compositionally biased region" description="Basic and acidic residues" evidence="1">
    <location>
        <begin position="616"/>
        <end position="663"/>
    </location>
</feature>
<feature type="region of interest" description="Disordered" evidence="1">
    <location>
        <begin position="283"/>
        <end position="425"/>
    </location>
</feature>
<feature type="region of interest" description="Disordered" evidence="1">
    <location>
        <begin position="2100"/>
        <end position="2238"/>
    </location>
</feature>
<feature type="compositionally biased region" description="Basic and acidic residues" evidence="1">
    <location>
        <begin position="1167"/>
        <end position="1185"/>
    </location>
</feature>
<feature type="compositionally biased region" description="Basic and acidic residues" evidence="1">
    <location>
        <begin position="1724"/>
        <end position="1764"/>
    </location>
</feature>
<feature type="compositionally biased region" description="Basic and acidic residues" evidence="1">
    <location>
        <begin position="1650"/>
        <end position="1659"/>
    </location>
</feature>
<name>A0A0F3Q3D5_ANAPH</name>
<feature type="region of interest" description="Disordered" evidence="1">
    <location>
        <begin position="2295"/>
        <end position="2419"/>
    </location>
</feature>
<evidence type="ECO:0000313" key="3">
    <source>
        <dbReference type="Proteomes" id="UP000033722"/>
    </source>
</evidence>
<feature type="compositionally biased region" description="Basic residues" evidence="1">
    <location>
        <begin position="2593"/>
        <end position="2602"/>
    </location>
</feature>
<feature type="region of interest" description="Disordered" evidence="1">
    <location>
        <begin position="615"/>
        <end position="773"/>
    </location>
</feature>
<reference evidence="2 3" key="1">
    <citation type="submission" date="2015-01" db="EMBL/GenBank/DDBJ databases">
        <title>Genome Sequencing of Rickettsiales.</title>
        <authorList>
            <person name="Daugherty S.C."/>
            <person name="Su Q."/>
            <person name="Abolude K."/>
            <person name="Beier-Sexton M."/>
            <person name="Carlyon J.A."/>
            <person name="Carter R."/>
            <person name="Day N.P."/>
            <person name="Dumler S.J."/>
            <person name="Dyachenko V."/>
            <person name="Godinez A."/>
            <person name="Kurtti T.J."/>
            <person name="Lichay M."/>
            <person name="Mullins K.E."/>
            <person name="Ott S."/>
            <person name="Pappas-Brown V."/>
            <person name="Paris D.H."/>
            <person name="Patel P."/>
            <person name="Richards A.L."/>
            <person name="Sadzewicz L."/>
            <person name="Sears K."/>
            <person name="Seidman D."/>
            <person name="Sengamalay N."/>
            <person name="Stenos J."/>
            <person name="Tallon L.J."/>
            <person name="Vincent G."/>
            <person name="Fraser C.M."/>
            <person name="Munderloh U."/>
            <person name="Dunning-Hotopp J.C."/>
        </authorList>
    </citation>
    <scope>NUCLEOTIDE SEQUENCE [LARGE SCALE GENOMIC DNA]</scope>
    <source>
        <strain evidence="2 3">CRT53-1</strain>
    </source>
</reference>
<feature type="compositionally biased region" description="Basic and acidic residues" evidence="1">
    <location>
        <begin position="701"/>
        <end position="720"/>
    </location>
</feature>
<feature type="region of interest" description="Disordered" evidence="1">
    <location>
        <begin position="1922"/>
        <end position="2061"/>
    </location>
</feature>
<feature type="region of interest" description="Disordered" evidence="1">
    <location>
        <begin position="1706"/>
        <end position="1782"/>
    </location>
</feature>
<protein>
    <submittedName>
        <fullName evidence="2">Type IV secretion system VirB6 family domain protein</fullName>
    </submittedName>
</protein>
<feature type="compositionally biased region" description="Basic and acidic residues" evidence="1">
    <location>
        <begin position="2118"/>
        <end position="2162"/>
    </location>
</feature>
<gene>
    <name evidence="2" type="ORF">APHCRT_0446</name>
</gene>
<feature type="region of interest" description="Disordered" evidence="1">
    <location>
        <begin position="1031"/>
        <end position="1205"/>
    </location>
</feature>
<feature type="region of interest" description="Disordered" evidence="1">
    <location>
        <begin position="2475"/>
        <end position="2609"/>
    </location>
</feature>
<feature type="compositionally biased region" description="Basic and acidic residues" evidence="1">
    <location>
        <begin position="1865"/>
        <end position="1874"/>
    </location>
</feature>
<feature type="region of interest" description="Disordered" evidence="1">
    <location>
        <begin position="1"/>
        <end position="49"/>
    </location>
</feature>
<dbReference type="Proteomes" id="UP000033722">
    <property type="component" value="Unassembled WGS sequence"/>
</dbReference>
<feature type="compositionally biased region" description="Basic and acidic residues" evidence="1">
    <location>
        <begin position="755"/>
        <end position="764"/>
    </location>
</feature>
<feature type="compositionally biased region" description="Basic and acidic residues" evidence="1">
    <location>
        <begin position="1048"/>
        <end position="1159"/>
    </location>
</feature>
<feature type="compositionally biased region" description="Basic and acidic residues" evidence="1">
    <location>
        <begin position="2170"/>
        <end position="2191"/>
    </location>
</feature>
<feature type="compositionally biased region" description="Basic and acidic residues" evidence="1">
    <location>
        <begin position="942"/>
        <end position="962"/>
    </location>
</feature>
<feature type="region of interest" description="Disordered" evidence="1">
    <location>
        <begin position="130"/>
        <end position="203"/>
    </location>
</feature>
<feature type="compositionally biased region" description="Basic and acidic residues" evidence="1">
    <location>
        <begin position="2547"/>
        <end position="2584"/>
    </location>
</feature>
<comment type="caution">
    <text evidence="2">The sequence shown here is derived from an EMBL/GenBank/DDBJ whole genome shotgun (WGS) entry which is preliminary data.</text>
</comment>
<sequence length="2633" mass="278022">MMGAEKLSKEKEEIVPEAGTRRDDQDGDKGDLRLERLDPDTGDGGVELDAKHEVVGDESPVVMVSTEDVPNVEASRVEDKHYTGEGESPAEVASTDVVAEENVVSAGGEGLDATLGARVTAAGDALEATASAPGDAALETVEIPVYQEKGSDDGAEKLPKEKEEIVPEATEYGTKPDDQDGDKSDARPERLDPDTGDGGVELDAKHEVVGDESPVVMVSTEDVPNVEASRVDDKHYTGEGESLAEVASTDVVAEENVVSAGGEGLDATLGARVAAAGDALEAAASAPGDAALETVDVPVYQEKGTDDGAEKLPKEKEEIVPEAGTRRDDQEKDGNTATELPREVVPEATEYGTKPDDQDGDKSDARPERLDPDTGDGGVELDAKHEVGDESPVVMVSTEDVPNVEASRVDDKHYTGEGESLAEVASTDVVAEENVVSAGGEGLDATLGARVTAAGDALEATALAPGDAALETVEIPVDKEGDKRDPDEVKAGKKKEEREEIGLIVPNIDQKAELEGYKSEEAPAISGIKQDAVVDSRIIEESRVDDKHYTGEGESLAEVASTDVVAEENVVSAGGEGLDATLGARVAAAGDALEAAASAPGDAALETVEIPVYQEKGSDDADVKGFSREDGRISEVTELDVQRDDQEKGSGDADVKGFSREDGGLSEVTEPDAQRDDQEKDGNTATELPREVVPEATEYGTKPDDQDGDKSDARPERLDPDTGDGGVELDAKHEVGDESPVVMVSTEDVPNVEASRVDDKHYTGEGESLAEVASTDVVAEENVVSAGGEGLDATLGARVAAAGDALEAAASAPGDAALEAVDVPVYQEKGSDDGAEKLPKEKEEIVPEAGTRRDDQEKDGNTATELPREVVPEATEYGTKPDDPEGDKRDSGSEKSGSDSGDAESENETKERYFWDERYGEVLFADYGKVEDGGLSEVTEPDAQRDDQEGDKSDARTERLDPDTGDGSAIEDEVEVRFSRSSESTDSVPSDYAAGVDKHYSADDESPEGMAATETEAKAVVTAGDALEAAASAPGDAALETLDVPVYQEKDSGDADVKDLSREDGRISEVTELDVQRDDQEKGSGDADVKDLSREDGRISEVTELDAQRDDQEKGSGDADVKGFSREDGRISEVTEPDVQRDDQEKDGNTATELPREVVPEATEYGTKPDDPEGDKRDSGSEKSGSDSGDAESENETKERYFWDERYGEVLFADYGKVEDGGLSEVTELDVQRDDQEKGSGDADVKGFFREDGRISEVTEPDVQRDDQEKDGNTATELPREVVPEATEYGTKPDDQDGDKSDARPERLDPNTGDGGVELDAKHEVGDESPVVMVSTEDVPNVEASRVDDKHYTGEGVSPAEVASTDVVAEENVVSAGDEGLDSTLGARVAAAGDALEATASAPGDAALETVEIPVYQEKGSDDGAEKLPKEKEEIVPEAGTRRDDQDGDKGDLRLERLDPDTGDGGVELDAKHEVVGDESPVVMVSTEDVPNVEASRVEDKHYTGEGESPAEVASTDVVAEENVVSAGGEGLDATLGARVAAAGDALEAAASAPGDAALETVDVPVYQEKGSDDGAEKLPKEKEEIVPEATEYGTKPDDQDGDKSDARPERLDPDIRGGSAEVDAKHEVVGDESPVVMVSTEDVPNVEASRVEDKHYTGEGESPAEVASTDVVAEENVVSAGGEGLDATLGARVAAAGDALEATALAPGDAALETVDVPVYQEKGSDDGAEKLPKEKEEIVPEAGTRRDDQDGDKSDSGSEKSGSDSGDAESENETKERYFWDERYGEVLFADYGKVEDGGLSEVTEPDAQRDDQDGDKGDLRLERLDPDTGDGGVELDAKHEVVGDESPVVMVSTEDVPNVEASRVEDKHYTGEGESPAEVASTDVVAEENVVSAGDEGLDGTLGLGATAAGDALEATASAPGDAALETLDVPVYQEKGSDDGAEKLPKEKEEIVPEAGTRRDDQEKDGNTATELPREVVPEATEYGTKPDDQDGDKSDARPERLDPDTGDGGVELDAKHEVGDESPVVMVSTEDVPNVEASRVDDKHYTGEGESLAEVASTDVVAEENVVSAGGEGLDATLGARVTAAGDALEATALAPGDAALETVDVPVYQEKGSGDADVKDLSREDGRISEVTELDAQRDDQEKDGNTATELPREVVPEATEYGTKPDDQDGDKSDARPERLDPDIRGGSAEVDAKHEVGDESPVVMLSTEDVPNVEASRVDDKHYTGEGVSPAEVASTDVVAEENVVSAGDEGLVSTLGARVAAAGDALEAAASAPGDAALETLDVPVYQEKGSGDADVKGFSREDGRISEVTELDVQRDDQEKGSGDADVKGFSREDGRISEVTEPDVQRDDQEKDGNTATELPREVVPEATEYGAKPDDSDGDKSDLRPETLDPDIRDGSAVEDEVEVRSSKKTLLMRRGQIDVSVVSTATKDIASEALKSGKEEDVVRDTSSKVAAPIEDRGLLKTESDVTTAAQKQSDTDTLELFSGTSSDKKKAKKGDAGKSKKRKPKRKEGQPSGVSTHEILKGLLSTMTSENISHQDKSLPEKDQEQDASKETHQDEKKKSQEKEREEKAQKQKSSISKMQRKISKLRSRIAQGNLTEDEIQVLKNKIAEIEADINGLDS</sequence>
<feature type="compositionally biased region" description="Basic and acidic residues" evidence="1">
    <location>
        <begin position="407"/>
        <end position="416"/>
    </location>
</feature>
<feature type="region of interest" description="Disordered" evidence="1">
    <location>
        <begin position="932"/>
        <end position="1013"/>
    </location>
</feature>
<feature type="compositionally biased region" description="Basic and acidic residues" evidence="1">
    <location>
        <begin position="1230"/>
        <end position="1283"/>
    </location>
</feature>
<feature type="compositionally biased region" description="Basic and acidic residues" evidence="1">
    <location>
        <begin position="672"/>
        <end position="693"/>
    </location>
</feature>
<feature type="region of interest" description="Disordered" evidence="1">
    <location>
        <begin position="823"/>
        <end position="915"/>
    </location>
</feature>
<feature type="compositionally biased region" description="Basic and acidic residues" evidence="1">
    <location>
        <begin position="2383"/>
        <end position="2408"/>
    </location>
</feature>
<feature type="compositionally biased region" description="Basic and acidic residues" evidence="1">
    <location>
        <begin position="1595"/>
        <end position="1616"/>
    </location>
</feature>
<feature type="compositionally biased region" description="Basic and acidic residues" evidence="1">
    <location>
        <begin position="829"/>
        <end position="871"/>
    </location>
</feature>
<dbReference type="PATRIC" id="fig|1359157.3.peg.90"/>
<feature type="compositionally biased region" description="Basic and acidic residues" evidence="1">
    <location>
        <begin position="2299"/>
        <end position="2375"/>
    </location>
</feature>
<feature type="compositionally biased region" description="Basic and acidic residues" evidence="1">
    <location>
        <begin position="353"/>
        <end position="372"/>
    </location>
</feature>
<feature type="region of interest" description="Disordered" evidence="1">
    <location>
        <begin position="1799"/>
        <end position="1837"/>
    </location>
</feature>
<feature type="compositionally biased region" description="Basic and acidic residues" evidence="1">
    <location>
        <begin position="75"/>
        <end position="84"/>
    </location>
</feature>
<feature type="compositionally biased region" description="Basic and acidic residues" evidence="1">
    <location>
        <begin position="1291"/>
        <end position="1309"/>
    </location>
</feature>
<feature type="region of interest" description="Disordered" evidence="1">
    <location>
        <begin position="465"/>
        <end position="497"/>
    </location>
</feature>
<feature type="compositionally biased region" description="Basic and acidic residues" evidence="1">
    <location>
        <begin position="1989"/>
        <end position="2008"/>
    </location>
</feature>
<feature type="compositionally biased region" description="Basic and acidic residues" evidence="1">
    <location>
        <begin position="1496"/>
        <end position="1505"/>
    </location>
</feature>
<organism evidence="2 3">
    <name type="scientific">Anaplasma phagocytophilum str. CRT53-1</name>
    <dbReference type="NCBI Taxonomy" id="1359157"/>
    <lineage>
        <taxon>Bacteria</taxon>
        <taxon>Pseudomonadati</taxon>
        <taxon>Pseudomonadota</taxon>
        <taxon>Alphaproteobacteria</taxon>
        <taxon>Rickettsiales</taxon>
        <taxon>Anaplasmataceae</taxon>
        <taxon>Anaplasma</taxon>
        <taxon>phagocytophilum group</taxon>
    </lineage>
</organism>